<dbReference type="HOGENOM" id="CLU_016733_3_0_6"/>
<evidence type="ECO:0000256" key="1">
    <source>
        <dbReference type="ARBA" id="ARBA00003761"/>
    </source>
</evidence>
<accession>A0A098Q610</accession>
<dbReference type="NCBIfam" id="TIGR00531">
    <property type="entry name" value="BCCP"/>
    <property type="match status" value="1"/>
</dbReference>
<dbReference type="InterPro" id="IPR011053">
    <property type="entry name" value="Single_hybrid_motif"/>
</dbReference>
<dbReference type="AlphaFoldDB" id="A0A098Q610"/>
<dbReference type="EMBL" id="JPHD02000024">
    <property type="protein sequence ID" value="KGE53397.1"/>
    <property type="molecule type" value="Genomic_DNA"/>
</dbReference>
<dbReference type="PANTHER" id="PTHR45266">
    <property type="entry name" value="OXALOACETATE DECARBOXYLASE ALPHA CHAIN"/>
    <property type="match status" value="1"/>
</dbReference>
<dbReference type="Gene3D" id="2.40.50.100">
    <property type="match status" value="1"/>
</dbReference>
<dbReference type="InterPro" id="IPR050709">
    <property type="entry name" value="Biotin_Carboxyl_Carrier/Decarb"/>
</dbReference>
<dbReference type="PROSITE" id="PS00188">
    <property type="entry name" value="BIOTIN"/>
    <property type="match status" value="1"/>
</dbReference>
<dbReference type="eggNOG" id="COG0511">
    <property type="taxonomic scope" value="Bacteria"/>
</dbReference>
<keyword evidence="6 9" id="KW-0443">Lipid metabolism</keyword>
<dbReference type="GeneID" id="58001510"/>
<dbReference type="RefSeq" id="WP_042821191.1">
    <property type="nucleotide sequence ID" value="NZ_CP053649.1"/>
</dbReference>
<dbReference type="GO" id="GO:0003989">
    <property type="term" value="F:acetyl-CoA carboxylase activity"/>
    <property type="evidence" value="ECO:0007669"/>
    <property type="project" value="InterPro"/>
</dbReference>
<dbReference type="PANTHER" id="PTHR45266:SF3">
    <property type="entry name" value="OXALOACETATE DECARBOXYLASE ALPHA CHAIN"/>
    <property type="match status" value="1"/>
</dbReference>
<keyword evidence="4 9" id="KW-0444">Lipid biosynthesis</keyword>
<evidence type="ECO:0000256" key="2">
    <source>
        <dbReference type="ARBA" id="ARBA00005194"/>
    </source>
</evidence>
<dbReference type="InterPro" id="IPR001249">
    <property type="entry name" value="AcCoA_biotinCC"/>
</dbReference>
<evidence type="ECO:0000256" key="4">
    <source>
        <dbReference type="ARBA" id="ARBA00022516"/>
    </source>
</evidence>
<evidence type="ECO:0000256" key="7">
    <source>
        <dbReference type="ARBA" id="ARBA00023160"/>
    </source>
</evidence>
<keyword evidence="8 9" id="KW-0092">Biotin</keyword>
<dbReference type="CDD" id="cd06850">
    <property type="entry name" value="biotinyl_domain"/>
    <property type="match status" value="1"/>
</dbReference>
<evidence type="ECO:0000256" key="3">
    <source>
        <dbReference type="ARBA" id="ARBA00017562"/>
    </source>
</evidence>
<evidence type="ECO:0000313" key="10">
    <source>
        <dbReference type="EMBL" id="KGE53397.1"/>
    </source>
</evidence>
<dbReference type="PRINTS" id="PR01071">
    <property type="entry name" value="ACOABIOTINCC"/>
</dbReference>
<dbReference type="Pfam" id="PF00364">
    <property type="entry name" value="Biotin_lipoyl"/>
    <property type="match status" value="1"/>
</dbReference>
<dbReference type="Proteomes" id="UP000028012">
    <property type="component" value="Unassembled WGS sequence"/>
</dbReference>
<dbReference type="PROSITE" id="PS50968">
    <property type="entry name" value="BIOTINYL_LIPOYL"/>
    <property type="match status" value="1"/>
</dbReference>
<protein>
    <recommendedName>
        <fullName evidence="3 9">Biotin carboxyl carrier protein of acetyl-CoA carboxylase</fullName>
    </recommendedName>
</protein>
<evidence type="ECO:0000256" key="8">
    <source>
        <dbReference type="ARBA" id="ARBA00023267"/>
    </source>
</evidence>
<proteinExistence type="predicted"/>
<comment type="function">
    <text evidence="1 9">This protein is a component of the acetyl coenzyme A carboxylase complex; first, biotin carboxylase catalyzes the carboxylation of the carrier protein and then the transcarboxylase transfers the carboxyl group to form malonyl-CoA.</text>
</comment>
<evidence type="ECO:0000313" key="11">
    <source>
        <dbReference type="Proteomes" id="UP000028012"/>
    </source>
</evidence>
<dbReference type="FunFam" id="2.40.50.100:FF:000003">
    <property type="entry name" value="Acetyl-CoA carboxylase biotin carboxyl carrier protein"/>
    <property type="match status" value="1"/>
</dbReference>
<comment type="pathway">
    <text evidence="2 9">Lipid metabolism; fatty acid biosynthesis.</text>
</comment>
<gene>
    <name evidence="10" type="ORF">GW15_0202580</name>
</gene>
<evidence type="ECO:0000256" key="9">
    <source>
        <dbReference type="RuleBase" id="RU364072"/>
    </source>
</evidence>
<dbReference type="UniPathway" id="UPA00094"/>
<name>A0A098Q610_9XANT</name>
<dbReference type="STRING" id="325777.GW15_0202580"/>
<dbReference type="SUPFAM" id="SSF51230">
    <property type="entry name" value="Single hybrid motif"/>
    <property type="match status" value="1"/>
</dbReference>
<keyword evidence="7 9" id="KW-0275">Fatty acid biosynthesis</keyword>
<evidence type="ECO:0000256" key="6">
    <source>
        <dbReference type="ARBA" id="ARBA00023098"/>
    </source>
</evidence>
<comment type="caution">
    <text evidence="10">The sequence shown here is derived from an EMBL/GenBank/DDBJ whole genome shotgun (WGS) entry which is preliminary data.</text>
</comment>
<evidence type="ECO:0000256" key="5">
    <source>
        <dbReference type="ARBA" id="ARBA00022832"/>
    </source>
</evidence>
<dbReference type="GO" id="GO:0006633">
    <property type="term" value="P:fatty acid biosynthetic process"/>
    <property type="evidence" value="ECO:0007669"/>
    <property type="project" value="UniProtKB-UniPathway"/>
</dbReference>
<dbReference type="GO" id="GO:0009317">
    <property type="term" value="C:acetyl-CoA carboxylase complex"/>
    <property type="evidence" value="ECO:0007669"/>
    <property type="project" value="InterPro"/>
</dbReference>
<keyword evidence="5 9" id="KW-0276">Fatty acid metabolism</keyword>
<dbReference type="InterPro" id="IPR001882">
    <property type="entry name" value="Biotin_BS"/>
</dbReference>
<keyword evidence="10" id="KW-0436">Ligase</keyword>
<dbReference type="InterPro" id="IPR000089">
    <property type="entry name" value="Biotin_lipoyl"/>
</dbReference>
<organism evidence="10 11">
    <name type="scientific">Xanthomonas axonopodis pv. vasculorum</name>
    <dbReference type="NCBI Taxonomy" id="325777"/>
    <lineage>
        <taxon>Bacteria</taxon>
        <taxon>Pseudomonadati</taxon>
        <taxon>Pseudomonadota</taxon>
        <taxon>Gammaproteobacteria</taxon>
        <taxon>Lysobacterales</taxon>
        <taxon>Lysobacteraceae</taxon>
        <taxon>Xanthomonas</taxon>
    </lineage>
</organism>
<reference evidence="10 11" key="1">
    <citation type="submission" date="2014-09" db="EMBL/GenBank/DDBJ databases">
        <title>A draft genome sequence for Xanthomonas axonopodis pv. vasculorum NCPPB 900.</title>
        <authorList>
            <person name="Harrison J."/>
            <person name="Studholme D.J."/>
        </authorList>
    </citation>
    <scope>NUCLEOTIDE SEQUENCE [LARGE SCALE GENOMIC DNA]</scope>
    <source>
        <strain evidence="10 11">NCPPB 900</strain>
    </source>
</reference>
<sequence>MDLRKIKKLIDLLEESNLAEIEIKEGEESVRLARVPKGTQVMSAPVQQYAPAPAVQAQAQAQAQAAASMPMHSPTEASTGGAKHAAALPEGHVLRAPMVGTFYTSPSPDKPAFVTVGQQVKVGDTLAIIEAMKMFNPIEADASGTIVAILGETGQPVEFDQPLFVIG</sequence>